<evidence type="ECO:0000256" key="4">
    <source>
        <dbReference type="SAM" id="SignalP"/>
    </source>
</evidence>
<keyword evidence="4" id="KW-0732">Signal</keyword>
<dbReference type="PANTHER" id="PTHR11567">
    <property type="entry name" value="ACID PHOSPHATASE-RELATED"/>
    <property type="match status" value="1"/>
</dbReference>
<reference evidence="5" key="1">
    <citation type="journal article" date="2021" name="IMA Fungus">
        <title>Genomic characterization of three marine fungi, including Emericellopsis atlantica sp. nov. with signatures of a generalist lifestyle and marine biomass degradation.</title>
        <authorList>
            <person name="Hagestad O.C."/>
            <person name="Hou L."/>
            <person name="Andersen J.H."/>
            <person name="Hansen E.H."/>
            <person name="Altermark B."/>
            <person name="Li C."/>
            <person name="Kuhnert E."/>
            <person name="Cox R.J."/>
            <person name="Crous P.W."/>
            <person name="Spatafora J.W."/>
            <person name="Lail K."/>
            <person name="Amirebrahimi M."/>
            <person name="Lipzen A."/>
            <person name="Pangilinan J."/>
            <person name="Andreopoulos W."/>
            <person name="Hayes R.D."/>
            <person name="Ng V."/>
            <person name="Grigoriev I.V."/>
            <person name="Jackson S.A."/>
            <person name="Sutton T.D.S."/>
            <person name="Dobson A.D.W."/>
            <person name="Rama T."/>
        </authorList>
    </citation>
    <scope>NUCLEOTIDE SEQUENCE</scope>
    <source>
        <strain evidence="5">TRa018bII</strain>
    </source>
</reference>
<dbReference type="AlphaFoldDB" id="A0A9P7YF03"/>
<organism evidence="5 6">
    <name type="scientific">Amylocarpus encephaloides</name>
    <dbReference type="NCBI Taxonomy" id="45428"/>
    <lineage>
        <taxon>Eukaryota</taxon>
        <taxon>Fungi</taxon>
        <taxon>Dikarya</taxon>
        <taxon>Ascomycota</taxon>
        <taxon>Pezizomycotina</taxon>
        <taxon>Leotiomycetes</taxon>
        <taxon>Helotiales</taxon>
        <taxon>Helotiales incertae sedis</taxon>
        <taxon>Amylocarpus</taxon>
    </lineage>
</organism>
<comment type="caution">
    <text evidence="5">The sequence shown here is derived from an EMBL/GenBank/DDBJ whole genome shotgun (WGS) entry which is preliminary data.</text>
</comment>
<dbReference type="Gene3D" id="3.40.50.1240">
    <property type="entry name" value="Phosphoglycerate mutase-like"/>
    <property type="match status" value="1"/>
</dbReference>
<evidence type="ECO:0000256" key="2">
    <source>
        <dbReference type="SAM" id="MobiDB-lite"/>
    </source>
</evidence>
<dbReference type="GO" id="GO:0016791">
    <property type="term" value="F:phosphatase activity"/>
    <property type="evidence" value="ECO:0007669"/>
    <property type="project" value="TreeGrafter"/>
</dbReference>
<protein>
    <submittedName>
        <fullName evidence="5">Histidine acid phosphatase-like protein</fullName>
    </submittedName>
</protein>
<dbReference type="InterPro" id="IPR029033">
    <property type="entry name" value="His_PPase_superfam"/>
</dbReference>
<dbReference type="PANTHER" id="PTHR11567:SF127">
    <property type="entry name" value="HISTIDINE ACID PHOSPHATASE"/>
    <property type="match status" value="1"/>
</dbReference>
<feature type="region of interest" description="Disordered" evidence="2">
    <location>
        <begin position="568"/>
        <end position="591"/>
    </location>
</feature>
<evidence type="ECO:0000313" key="6">
    <source>
        <dbReference type="Proteomes" id="UP000824998"/>
    </source>
</evidence>
<evidence type="ECO:0000313" key="5">
    <source>
        <dbReference type="EMBL" id="KAG9231798.1"/>
    </source>
</evidence>
<dbReference type="Proteomes" id="UP000824998">
    <property type="component" value="Unassembled WGS sequence"/>
</dbReference>
<evidence type="ECO:0000256" key="1">
    <source>
        <dbReference type="ARBA" id="ARBA00005375"/>
    </source>
</evidence>
<accession>A0A9P7YF03</accession>
<proteinExistence type="inferred from homology"/>
<keyword evidence="3" id="KW-1133">Transmembrane helix</keyword>
<keyword evidence="3" id="KW-0812">Transmembrane</keyword>
<feature type="transmembrane region" description="Helical" evidence="3">
    <location>
        <begin position="451"/>
        <end position="477"/>
    </location>
</feature>
<feature type="signal peptide" evidence="4">
    <location>
        <begin position="1"/>
        <end position="21"/>
    </location>
</feature>
<name>A0A9P7YF03_9HELO</name>
<dbReference type="OrthoDB" id="258392at2759"/>
<evidence type="ECO:0000256" key="3">
    <source>
        <dbReference type="SAM" id="Phobius"/>
    </source>
</evidence>
<dbReference type="Pfam" id="PF00328">
    <property type="entry name" value="His_Phos_2"/>
    <property type="match status" value="1"/>
</dbReference>
<dbReference type="SUPFAM" id="SSF53254">
    <property type="entry name" value="Phosphoglycerate mutase-like"/>
    <property type="match status" value="1"/>
</dbReference>
<keyword evidence="6" id="KW-1185">Reference proteome</keyword>
<feature type="chain" id="PRO_5040454332" evidence="4">
    <location>
        <begin position="22"/>
        <end position="591"/>
    </location>
</feature>
<sequence length="591" mass="64278">MAPLLVTAMLAAASWAGVATASTQVTWAAVTFAYHGEKIPAIEQGDDNLTPLGATQLFNAGSQLRGRYLTPGNGSDFAPIHAMSINNLDNSEIQILSTNDEYVTGSALAFTQGLYPPIGNDGTLNFDTESRLGNGSLVQFPLNGYQYPNIESLGALDYNSIWIQGHERCNDYTINTLKIGDSPAFESLNRQHEEFYESLHDLLFWNFDRSIVSFGQAYYLYEYAAYQYEHNQTVHNTVSIADMVKLRNLASQQQWAYTTASGGYSVQSIAGRTLATKIISQLSHNIASRGNANKLTLLFGSFEPLLSFFSLSNLSSGPASSAFVTLPELGSTMVVELFSYSDYTNAAQNLSTPYPRTADLWVRFLFRNGTDEAEPLVAYPLFGRGNSQTEMSWRDFSTAISDFAIDDVEEWCRSCQAVNLFCSAIESVSANTTILYHGNYSRAKKGGISPVIAGVIGASVTLAVFILLFLALVFLGFRVDHRDKQSPAAGNSDLGVLKRSGSGGFKGAEKLASDTDLTLKGGAGATIVRHERVGSWELKDGSKSDAPHSSLDKEIGIERAVSTANYHRRSEDDGIGHVNPFGDPVKPVDHI</sequence>
<keyword evidence="3" id="KW-0472">Membrane</keyword>
<gene>
    <name evidence="5" type="ORF">BJ875DRAFT_468469</name>
</gene>
<dbReference type="InterPro" id="IPR000560">
    <property type="entry name" value="His_Pase_clade-2"/>
</dbReference>
<comment type="similarity">
    <text evidence="1">Belongs to the histidine acid phosphatase family.</text>
</comment>
<dbReference type="InterPro" id="IPR050645">
    <property type="entry name" value="Histidine_acid_phosphatase"/>
</dbReference>
<dbReference type="EMBL" id="MU251580">
    <property type="protein sequence ID" value="KAG9231798.1"/>
    <property type="molecule type" value="Genomic_DNA"/>
</dbReference>